<protein>
    <recommendedName>
        <fullName evidence="2">DUF4220 domain-containing protein</fullName>
    </recommendedName>
</protein>
<keyword evidence="1" id="KW-1133">Transmembrane helix</keyword>
<evidence type="ECO:0000256" key="1">
    <source>
        <dbReference type="SAM" id="Phobius"/>
    </source>
</evidence>
<dbReference type="Pfam" id="PF13968">
    <property type="entry name" value="DUF4220"/>
    <property type="match status" value="2"/>
</dbReference>
<feature type="domain" description="DUF4220" evidence="2">
    <location>
        <begin position="118"/>
        <end position="204"/>
    </location>
</feature>
<gene>
    <name evidence="3" type="ORF">HAX54_035827</name>
</gene>
<dbReference type="EMBL" id="JACEIK010000047">
    <property type="protein sequence ID" value="MCD7447896.1"/>
    <property type="molecule type" value="Genomic_DNA"/>
</dbReference>
<evidence type="ECO:0000313" key="4">
    <source>
        <dbReference type="Proteomes" id="UP000823775"/>
    </source>
</evidence>
<dbReference type="InterPro" id="IPR025315">
    <property type="entry name" value="DUF4220"/>
</dbReference>
<feature type="transmembrane region" description="Helical" evidence="1">
    <location>
        <begin position="12"/>
        <end position="31"/>
    </location>
</feature>
<comment type="caution">
    <text evidence="3">The sequence shown here is derived from an EMBL/GenBank/DDBJ whole genome shotgun (WGS) entry which is preliminary data.</text>
</comment>
<sequence length="234" mass="26823">MEVEVLEFPGSLTLQIVLILFAWCSVARLWIRMTLWTAYLLADWIATVALGVICQNTLDECQQGSVDGNLKDELMSFWAPFLLLHSMNPDTITAYSLEDNELLFWASNSKLNHIRICFIKFCERTCALRLANTENLRNSMLTPPDPGPNYAKFMEEFTLKKAEGFYVMADEVKEIPVPIDHSYDTGKDKLLLISEAYDQFQTLNFICGSHPQFPGPRQQPMLLPETYFNRSFTS</sequence>
<feature type="domain" description="DUF4220" evidence="2">
    <location>
        <begin position="36"/>
        <end position="102"/>
    </location>
</feature>
<keyword evidence="1" id="KW-0812">Transmembrane</keyword>
<proteinExistence type="predicted"/>
<name>A0ABS8RNS0_DATST</name>
<keyword evidence="4" id="KW-1185">Reference proteome</keyword>
<accession>A0ABS8RNS0</accession>
<organism evidence="3 4">
    <name type="scientific">Datura stramonium</name>
    <name type="common">Jimsonweed</name>
    <name type="synonym">Common thornapple</name>
    <dbReference type="NCBI Taxonomy" id="4076"/>
    <lineage>
        <taxon>Eukaryota</taxon>
        <taxon>Viridiplantae</taxon>
        <taxon>Streptophyta</taxon>
        <taxon>Embryophyta</taxon>
        <taxon>Tracheophyta</taxon>
        <taxon>Spermatophyta</taxon>
        <taxon>Magnoliopsida</taxon>
        <taxon>eudicotyledons</taxon>
        <taxon>Gunneridae</taxon>
        <taxon>Pentapetalae</taxon>
        <taxon>asterids</taxon>
        <taxon>lamiids</taxon>
        <taxon>Solanales</taxon>
        <taxon>Solanaceae</taxon>
        <taxon>Solanoideae</taxon>
        <taxon>Datureae</taxon>
        <taxon>Datura</taxon>
    </lineage>
</organism>
<keyword evidence="1" id="KW-0472">Membrane</keyword>
<dbReference type="Proteomes" id="UP000823775">
    <property type="component" value="Unassembled WGS sequence"/>
</dbReference>
<evidence type="ECO:0000259" key="2">
    <source>
        <dbReference type="Pfam" id="PF13968"/>
    </source>
</evidence>
<reference evidence="3 4" key="1">
    <citation type="journal article" date="2021" name="BMC Genomics">
        <title>Datura genome reveals duplications of psychoactive alkaloid biosynthetic genes and high mutation rate following tissue culture.</title>
        <authorList>
            <person name="Rajewski A."/>
            <person name="Carter-House D."/>
            <person name="Stajich J."/>
            <person name="Litt A."/>
        </authorList>
    </citation>
    <scope>NUCLEOTIDE SEQUENCE [LARGE SCALE GENOMIC DNA]</scope>
    <source>
        <strain evidence="3">AR-01</strain>
    </source>
</reference>
<dbReference type="PANTHER" id="PTHR31325">
    <property type="entry name" value="OS01G0798800 PROTEIN-RELATED"/>
    <property type="match status" value="1"/>
</dbReference>
<evidence type="ECO:0000313" key="3">
    <source>
        <dbReference type="EMBL" id="MCD7447896.1"/>
    </source>
</evidence>